<reference evidence="1 2" key="1">
    <citation type="submission" date="2013-02" db="EMBL/GenBank/DDBJ databases">
        <title>A novel strain isolated from Lonar lake, Maharashtra, India.</title>
        <authorList>
            <person name="Singh A."/>
        </authorList>
    </citation>
    <scope>NUCLEOTIDE SEQUENCE [LARGE SCALE GENOMIC DNA]</scope>
    <source>
        <strain evidence="1 2">AK24</strain>
    </source>
</reference>
<evidence type="ECO:0000313" key="1">
    <source>
        <dbReference type="EMBL" id="EON78047.1"/>
    </source>
</evidence>
<evidence type="ECO:0008006" key="3">
    <source>
        <dbReference type="Google" id="ProtNLM"/>
    </source>
</evidence>
<keyword evidence="2" id="KW-1185">Reference proteome</keyword>
<name>R7ZVD3_9BACT</name>
<sequence length="88" mass="9983">MDPLAPDYPWYTPYQYAGNKPVWTTDLDGLEERIPTVGDFVDGRHTFGSDHVSAITVPLWNKPTQEKIVPIPNNQTFVGRDSIPINRD</sequence>
<proteinExistence type="predicted"/>
<organism evidence="1 2">
    <name type="scientific">Lunatimonas lonarensis</name>
    <dbReference type="NCBI Taxonomy" id="1232681"/>
    <lineage>
        <taxon>Bacteria</taxon>
        <taxon>Pseudomonadati</taxon>
        <taxon>Bacteroidota</taxon>
        <taxon>Cytophagia</taxon>
        <taxon>Cytophagales</taxon>
        <taxon>Cyclobacteriaceae</taxon>
    </lineage>
</organism>
<protein>
    <recommendedName>
        <fullName evidence="3">RHS repeat-associated core domain-containing protein</fullName>
    </recommendedName>
</protein>
<dbReference type="EMBL" id="AQHR01000043">
    <property type="protein sequence ID" value="EON78047.1"/>
    <property type="molecule type" value="Genomic_DNA"/>
</dbReference>
<comment type="caution">
    <text evidence="1">The sequence shown here is derived from an EMBL/GenBank/DDBJ whole genome shotgun (WGS) entry which is preliminary data.</text>
</comment>
<dbReference type="Proteomes" id="UP000013909">
    <property type="component" value="Unassembled WGS sequence"/>
</dbReference>
<evidence type="ECO:0000313" key="2">
    <source>
        <dbReference type="Proteomes" id="UP000013909"/>
    </source>
</evidence>
<gene>
    <name evidence="1" type="ORF">ADIS_1467</name>
</gene>
<dbReference type="AlphaFoldDB" id="R7ZVD3"/>
<accession>R7ZVD3</accession>